<dbReference type="PANTHER" id="PTHR43434">
    <property type="entry name" value="PHOSPHOGLYCOLATE PHOSPHATASE"/>
    <property type="match status" value="1"/>
</dbReference>
<dbReference type="Gene3D" id="3.40.50.1000">
    <property type="entry name" value="HAD superfamily/HAD-like"/>
    <property type="match status" value="1"/>
</dbReference>
<dbReference type="InterPro" id="IPR036412">
    <property type="entry name" value="HAD-like_sf"/>
</dbReference>
<dbReference type="SFLD" id="SFLDS00003">
    <property type="entry name" value="Haloacid_Dehalogenase"/>
    <property type="match status" value="1"/>
</dbReference>
<keyword evidence="6" id="KW-1185">Reference proteome</keyword>
<evidence type="ECO:0000256" key="3">
    <source>
        <dbReference type="ARBA" id="ARBA00006171"/>
    </source>
</evidence>
<dbReference type="InterPro" id="IPR006439">
    <property type="entry name" value="HAD-SF_hydro_IA"/>
</dbReference>
<organism evidence="5 6">
    <name type="scientific">Loktanella gaetbuli</name>
    <dbReference type="NCBI Taxonomy" id="2881335"/>
    <lineage>
        <taxon>Bacteria</taxon>
        <taxon>Pseudomonadati</taxon>
        <taxon>Pseudomonadota</taxon>
        <taxon>Alphaproteobacteria</taxon>
        <taxon>Rhodobacterales</taxon>
        <taxon>Roseobacteraceae</taxon>
        <taxon>Loktanella</taxon>
    </lineage>
</organism>
<evidence type="ECO:0000256" key="2">
    <source>
        <dbReference type="ARBA" id="ARBA00004818"/>
    </source>
</evidence>
<reference evidence="5" key="1">
    <citation type="submission" date="2021-10" db="EMBL/GenBank/DDBJ databases">
        <title>Loktanella gaetbuli sp. nov., isolated from a tidal flat.</title>
        <authorList>
            <person name="Park S."/>
            <person name="Yoon J.-H."/>
        </authorList>
    </citation>
    <scope>NUCLEOTIDE SEQUENCE</scope>
    <source>
        <strain evidence="5">TSTF-M6</strain>
    </source>
</reference>
<dbReference type="Pfam" id="PF13419">
    <property type="entry name" value="HAD_2"/>
    <property type="match status" value="1"/>
</dbReference>
<dbReference type="Gene3D" id="1.10.150.240">
    <property type="entry name" value="Putative phosphatase, domain 2"/>
    <property type="match status" value="1"/>
</dbReference>
<protein>
    <recommendedName>
        <fullName evidence="4">phosphoglycolate phosphatase</fullName>
        <ecNumber evidence="4">3.1.3.18</ecNumber>
    </recommendedName>
</protein>
<proteinExistence type="inferred from homology"/>
<dbReference type="SFLD" id="SFLDG01129">
    <property type="entry name" value="C1.5:_HAD__Beta-PGM__Phosphata"/>
    <property type="match status" value="1"/>
</dbReference>
<evidence type="ECO:0000313" key="6">
    <source>
        <dbReference type="Proteomes" id="UP001138961"/>
    </source>
</evidence>
<dbReference type="SUPFAM" id="SSF56784">
    <property type="entry name" value="HAD-like"/>
    <property type="match status" value="1"/>
</dbReference>
<dbReference type="EC" id="3.1.3.18" evidence="4"/>
<dbReference type="RefSeq" id="WP_226747694.1">
    <property type="nucleotide sequence ID" value="NZ_JAJATZ010000002.1"/>
</dbReference>
<dbReference type="EMBL" id="JAJATZ010000002">
    <property type="protein sequence ID" value="MCB5198823.1"/>
    <property type="molecule type" value="Genomic_DNA"/>
</dbReference>
<dbReference type="InterPro" id="IPR041492">
    <property type="entry name" value="HAD_2"/>
</dbReference>
<dbReference type="PANTHER" id="PTHR43434:SF1">
    <property type="entry name" value="PHOSPHOGLYCOLATE PHOSPHATASE"/>
    <property type="match status" value="1"/>
</dbReference>
<dbReference type="InterPro" id="IPR023198">
    <property type="entry name" value="PGP-like_dom2"/>
</dbReference>
<comment type="similarity">
    <text evidence="3">Belongs to the HAD-like hydrolase superfamily. CbbY/CbbZ/Gph/YieH family.</text>
</comment>
<evidence type="ECO:0000313" key="5">
    <source>
        <dbReference type="EMBL" id="MCB5198823.1"/>
    </source>
</evidence>
<sequence length="214" mass="22746">MTDLVIFDCDGVLVDTEPTTNRIMSDSFARYGLHISPAEVHALFAGGTMRGAASEAIQRGAQLPDTWLDEIHAEIRTALQDGPPVIPGIVDLLDLLDAAGIATAVASNGPMSKMEVSLAPSGLWDRFRGRIYTGHDHRPKPDPAMLHHAMQVAGTDEGGTIFIDDMPAGWQAAQAADVCCYAYVADGGPARATGYAVKPITDMMQVARDLGLTD</sequence>
<dbReference type="InterPro" id="IPR023214">
    <property type="entry name" value="HAD_sf"/>
</dbReference>
<comment type="caution">
    <text evidence="5">The sequence shown here is derived from an EMBL/GenBank/DDBJ whole genome shotgun (WGS) entry which is preliminary data.</text>
</comment>
<comment type="catalytic activity">
    <reaction evidence="1">
        <text>2-phosphoglycolate + H2O = glycolate + phosphate</text>
        <dbReference type="Rhea" id="RHEA:14369"/>
        <dbReference type="ChEBI" id="CHEBI:15377"/>
        <dbReference type="ChEBI" id="CHEBI:29805"/>
        <dbReference type="ChEBI" id="CHEBI:43474"/>
        <dbReference type="ChEBI" id="CHEBI:58033"/>
        <dbReference type="EC" id="3.1.3.18"/>
    </reaction>
</comment>
<gene>
    <name evidence="5" type="ORF">LGQ03_06185</name>
</gene>
<dbReference type="NCBIfam" id="TIGR01509">
    <property type="entry name" value="HAD-SF-IA-v3"/>
    <property type="match status" value="1"/>
</dbReference>
<dbReference type="Proteomes" id="UP001138961">
    <property type="component" value="Unassembled WGS sequence"/>
</dbReference>
<evidence type="ECO:0000256" key="4">
    <source>
        <dbReference type="ARBA" id="ARBA00013078"/>
    </source>
</evidence>
<comment type="pathway">
    <text evidence="2">Organic acid metabolism; glycolate biosynthesis; glycolate from 2-phosphoglycolate: step 1/1.</text>
</comment>
<accession>A0ABS8BSW1</accession>
<name>A0ABS8BSW1_9RHOB</name>
<dbReference type="InterPro" id="IPR050155">
    <property type="entry name" value="HAD-like_hydrolase_sf"/>
</dbReference>
<evidence type="ECO:0000256" key="1">
    <source>
        <dbReference type="ARBA" id="ARBA00000830"/>
    </source>
</evidence>